<dbReference type="Proteomes" id="UP001500221">
    <property type="component" value="Unassembled WGS sequence"/>
</dbReference>
<evidence type="ECO:0000313" key="4">
    <source>
        <dbReference type="Proteomes" id="UP001500221"/>
    </source>
</evidence>
<gene>
    <name evidence="3" type="ORF">GCM10023340_22320</name>
</gene>
<evidence type="ECO:0000313" key="3">
    <source>
        <dbReference type="EMBL" id="GAA5148468.1"/>
    </source>
</evidence>
<reference evidence="4" key="1">
    <citation type="journal article" date="2019" name="Int. J. Syst. Evol. Microbiol.">
        <title>The Global Catalogue of Microorganisms (GCM) 10K type strain sequencing project: providing services to taxonomists for standard genome sequencing and annotation.</title>
        <authorList>
            <consortium name="The Broad Institute Genomics Platform"/>
            <consortium name="The Broad Institute Genome Sequencing Center for Infectious Disease"/>
            <person name="Wu L."/>
            <person name="Ma J."/>
        </authorList>
    </citation>
    <scope>NUCLEOTIDE SEQUENCE [LARGE SCALE GENOMIC DNA]</scope>
    <source>
        <strain evidence="4">JCM 18459</strain>
    </source>
</reference>
<sequence>MWTRACIALIVSIVSVLVAGCGGTSDDATGPDGLPADAFWVHVSSDDDGPAFDIDGSGLVLEPRDVSPGQLAEWPYVATARLSGAEIEQVRDVLDDAGLWGESSPEDAAEVEAADGGPVTAIAIESDSGLWTHRLVPGERLTALLADLDAVIDAAQQLPVPPPQVVITADERDAPTDATTDWPHPEVPLGDLRGSCILEGDLAVAVADTLAQATDSPTYVTYEHEGAVYEVYGGPRPDTAGEPTATGGLTSCLATS</sequence>
<proteinExistence type="predicted"/>
<dbReference type="RefSeq" id="WP_345458329.1">
    <property type="nucleotide sequence ID" value="NZ_BAABKG010000003.1"/>
</dbReference>
<protein>
    <recommendedName>
        <fullName evidence="5">GerMN domain-containing protein</fullName>
    </recommendedName>
</protein>
<feature type="region of interest" description="Disordered" evidence="1">
    <location>
        <begin position="235"/>
        <end position="256"/>
    </location>
</feature>
<evidence type="ECO:0000256" key="1">
    <source>
        <dbReference type="SAM" id="MobiDB-lite"/>
    </source>
</evidence>
<keyword evidence="2" id="KW-0732">Signal</keyword>
<evidence type="ECO:0008006" key="5">
    <source>
        <dbReference type="Google" id="ProtNLM"/>
    </source>
</evidence>
<accession>A0ABP9PPF5</accession>
<feature type="signal peptide" evidence="2">
    <location>
        <begin position="1"/>
        <end position="19"/>
    </location>
</feature>
<keyword evidence="4" id="KW-1185">Reference proteome</keyword>
<dbReference type="PROSITE" id="PS51257">
    <property type="entry name" value="PROKAR_LIPOPROTEIN"/>
    <property type="match status" value="1"/>
</dbReference>
<comment type="caution">
    <text evidence="3">The sequence shown here is derived from an EMBL/GenBank/DDBJ whole genome shotgun (WGS) entry which is preliminary data.</text>
</comment>
<feature type="chain" id="PRO_5047167450" description="GerMN domain-containing protein" evidence="2">
    <location>
        <begin position="20"/>
        <end position="256"/>
    </location>
</feature>
<name>A0ABP9PPF5_9ACTN</name>
<evidence type="ECO:0000256" key="2">
    <source>
        <dbReference type="SAM" id="SignalP"/>
    </source>
</evidence>
<dbReference type="EMBL" id="BAABKG010000003">
    <property type="protein sequence ID" value="GAA5148468.1"/>
    <property type="molecule type" value="Genomic_DNA"/>
</dbReference>
<feature type="compositionally biased region" description="Polar residues" evidence="1">
    <location>
        <begin position="247"/>
        <end position="256"/>
    </location>
</feature>
<organism evidence="3 4">
    <name type="scientific">Nocardioides marinquilinus</name>
    <dbReference type="NCBI Taxonomy" id="1210400"/>
    <lineage>
        <taxon>Bacteria</taxon>
        <taxon>Bacillati</taxon>
        <taxon>Actinomycetota</taxon>
        <taxon>Actinomycetes</taxon>
        <taxon>Propionibacteriales</taxon>
        <taxon>Nocardioidaceae</taxon>
        <taxon>Nocardioides</taxon>
    </lineage>
</organism>